<dbReference type="AlphaFoldDB" id="A0ABD1XBD2"/>
<keyword evidence="3 7" id="KW-0812">Transmembrane</keyword>
<feature type="signal peptide" evidence="9">
    <location>
        <begin position="1"/>
        <end position="24"/>
    </location>
</feature>
<evidence type="ECO:0000256" key="8">
    <source>
        <dbReference type="SAM" id="Phobius"/>
    </source>
</evidence>
<evidence type="ECO:0000259" key="10">
    <source>
        <dbReference type="PROSITE" id="PS50866"/>
    </source>
</evidence>
<proteinExistence type="inferred from homology"/>
<gene>
    <name evidence="11" type="ORF">Fot_03973</name>
</gene>
<dbReference type="InterPro" id="IPR015720">
    <property type="entry name" value="Emp24-like"/>
</dbReference>
<evidence type="ECO:0000256" key="7">
    <source>
        <dbReference type="RuleBase" id="RU003827"/>
    </source>
</evidence>
<dbReference type="Proteomes" id="UP001604277">
    <property type="component" value="Unassembled WGS sequence"/>
</dbReference>
<evidence type="ECO:0000256" key="5">
    <source>
        <dbReference type="ARBA" id="ARBA00022989"/>
    </source>
</evidence>
<protein>
    <submittedName>
        <fullName evidence="11">Transmembrane emp24 domain-containing protein p24delta9</fullName>
    </submittedName>
</protein>
<feature type="transmembrane region" description="Helical" evidence="8">
    <location>
        <begin position="182"/>
        <end position="202"/>
    </location>
</feature>
<dbReference type="Pfam" id="PF01105">
    <property type="entry name" value="EMP24_GP25L"/>
    <property type="match status" value="1"/>
</dbReference>
<dbReference type="EMBL" id="JBFOLJ010000001">
    <property type="protein sequence ID" value="KAL2559234.1"/>
    <property type="molecule type" value="Genomic_DNA"/>
</dbReference>
<dbReference type="PROSITE" id="PS50866">
    <property type="entry name" value="GOLD"/>
    <property type="match status" value="1"/>
</dbReference>
<sequence>MQIERWSLLLVLISGILLWRPVKSIRFDLESSQTKCIAEELKINTMTLGKYYIVNSNEGQPLPDSHNITVGVTSMYGNAYHHADNVDEGQFAFQAMEEGDYLACFFAADHKPSATITIDFDWKSGVAAKDWTNVAKKDSVQLMELELKKMYESVISIHHEMLYLREREEEMQKLNRSTNSKMASLSFLWIFVSLSVSGLQLWHLKFFFEKKKLL</sequence>
<feature type="domain" description="GOLD" evidence="10">
    <location>
        <begin position="34"/>
        <end position="149"/>
    </location>
</feature>
<keyword evidence="12" id="KW-1185">Reference proteome</keyword>
<keyword evidence="4 9" id="KW-0732">Signal</keyword>
<evidence type="ECO:0000256" key="2">
    <source>
        <dbReference type="ARBA" id="ARBA00007104"/>
    </source>
</evidence>
<dbReference type="InterPro" id="IPR009038">
    <property type="entry name" value="GOLD_dom"/>
</dbReference>
<evidence type="ECO:0000313" key="11">
    <source>
        <dbReference type="EMBL" id="KAL2559234.1"/>
    </source>
</evidence>
<comment type="caution">
    <text evidence="11">The sequence shown here is derived from an EMBL/GenBank/DDBJ whole genome shotgun (WGS) entry which is preliminary data.</text>
</comment>
<keyword evidence="6 8" id="KW-0472">Membrane</keyword>
<comment type="similarity">
    <text evidence="2 7">Belongs to the EMP24/GP25L family.</text>
</comment>
<dbReference type="SMART" id="SM01190">
    <property type="entry name" value="EMP24_GP25L"/>
    <property type="match status" value="1"/>
</dbReference>
<evidence type="ECO:0000256" key="3">
    <source>
        <dbReference type="ARBA" id="ARBA00022692"/>
    </source>
</evidence>
<organism evidence="11 12">
    <name type="scientific">Forsythia ovata</name>
    <dbReference type="NCBI Taxonomy" id="205694"/>
    <lineage>
        <taxon>Eukaryota</taxon>
        <taxon>Viridiplantae</taxon>
        <taxon>Streptophyta</taxon>
        <taxon>Embryophyta</taxon>
        <taxon>Tracheophyta</taxon>
        <taxon>Spermatophyta</taxon>
        <taxon>Magnoliopsida</taxon>
        <taxon>eudicotyledons</taxon>
        <taxon>Gunneridae</taxon>
        <taxon>Pentapetalae</taxon>
        <taxon>asterids</taxon>
        <taxon>lamiids</taxon>
        <taxon>Lamiales</taxon>
        <taxon>Oleaceae</taxon>
        <taxon>Forsythieae</taxon>
        <taxon>Forsythia</taxon>
    </lineage>
</organism>
<dbReference type="PANTHER" id="PTHR22811">
    <property type="entry name" value="TRANSMEMBRANE EMP24 DOMAIN-CONTAINING PROTEIN"/>
    <property type="match status" value="1"/>
</dbReference>
<evidence type="ECO:0000256" key="1">
    <source>
        <dbReference type="ARBA" id="ARBA00004479"/>
    </source>
</evidence>
<evidence type="ECO:0000256" key="4">
    <source>
        <dbReference type="ARBA" id="ARBA00022729"/>
    </source>
</evidence>
<feature type="chain" id="PRO_5044744055" evidence="9">
    <location>
        <begin position="25"/>
        <end position="214"/>
    </location>
</feature>
<dbReference type="GO" id="GO:0016020">
    <property type="term" value="C:membrane"/>
    <property type="evidence" value="ECO:0007669"/>
    <property type="project" value="UniProtKB-SubCell"/>
</dbReference>
<accession>A0ABD1XBD2</accession>
<evidence type="ECO:0000256" key="6">
    <source>
        <dbReference type="ARBA" id="ARBA00023136"/>
    </source>
</evidence>
<name>A0ABD1XBD2_9LAMI</name>
<evidence type="ECO:0000256" key="9">
    <source>
        <dbReference type="SAM" id="SignalP"/>
    </source>
</evidence>
<evidence type="ECO:0000313" key="12">
    <source>
        <dbReference type="Proteomes" id="UP001604277"/>
    </source>
</evidence>
<keyword evidence="5 8" id="KW-1133">Transmembrane helix</keyword>
<comment type="subcellular location">
    <subcellularLocation>
        <location evidence="1 7">Membrane</location>
        <topology evidence="1 7">Single-pass type I membrane protein</topology>
    </subcellularLocation>
</comment>
<reference evidence="12" key="1">
    <citation type="submission" date="2024-07" db="EMBL/GenBank/DDBJ databases">
        <title>Two chromosome-level genome assemblies of Korean endemic species Abeliophyllum distichum and Forsythia ovata (Oleaceae).</title>
        <authorList>
            <person name="Jang H."/>
        </authorList>
    </citation>
    <scope>NUCLEOTIDE SEQUENCE [LARGE SCALE GENOMIC DNA]</scope>
</reference>